<dbReference type="Proteomes" id="UP000265768">
    <property type="component" value="Unassembled WGS sequence"/>
</dbReference>
<gene>
    <name evidence="3" type="ORF">D5H75_02780</name>
</gene>
<dbReference type="CDD" id="cd00161">
    <property type="entry name" value="beta-trefoil_Ricin-like"/>
    <property type="match status" value="1"/>
</dbReference>
<feature type="domain" description="Ricin B lectin" evidence="2">
    <location>
        <begin position="69"/>
        <end position="189"/>
    </location>
</feature>
<dbReference type="SUPFAM" id="SSF50370">
    <property type="entry name" value="Ricin B-like lectins"/>
    <property type="match status" value="1"/>
</dbReference>
<evidence type="ECO:0000256" key="1">
    <source>
        <dbReference type="SAM" id="MobiDB-lite"/>
    </source>
</evidence>
<evidence type="ECO:0000259" key="2">
    <source>
        <dbReference type="Pfam" id="PF00652"/>
    </source>
</evidence>
<dbReference type="InterPro" id="IPR035992">
    <property type="entry name" value="Ricin_B-like_lectins"/>
</dbReference>
<name>A0A3A4BCA2_9ACTN</name>
<sequence>MVIDDGFSSAPRVDDGPPPPFCSGNPVRKRSRAKGDFPCVTVSYGDKAAHRHLRLPFERTPMDIPARATLINKKSGLALDIREYDMSDGGWVIQWPPHGRANQIFHLKPAEGGYKFIAEHSGKALDITLANQNSDFAMQWGINGSPSQIWYLKEHEAGVYRLIAKHSGKVLAVANASTDPGARVVQSAPGHEENELWLLKAVP</sequence>
<dbReference type="PROSITE" id="PS50231">
    <property type="entry name" value="RICIN_B_LECTIN"/>
    <property type="match status" value="1"/>
</dbReference>
<dbReference type="Pfam" id="PF00652">
    <property type="entry name" value="Ricin_B_lectin"/>
    <property type="match status" value="1"/>
</dbReference>
<organism evidence="3 4">
    <name type="scientific">Bailinhaonella thermotolerans</name>
    <dbReference type="NCBI Taxonomy" id="1070861"/>
    <lineage>
        <taxon>Bacteria</taxon>
        <taxon>Bacillati</taxon>
        <taxon>Actinomycetota</taxon>
        <taxon>Actinomycetes</taxon>
        <taxon>Streptosporangiales</taxon>
        <taxon>Streptosporangiaceae</taxon>
        <taxon>Bailinhaonella</taxon>
    </lineage>
</organism>
<reference evidence="3 4" key="1">
    <citation type="submission" date="2018-09" db="EMBL/GenBank/DDBJ databases">
        <title>YIM 75507 draft genome.</title>
        <authorList>
            <person name="Tang S."/>
            <person name="Feng Y."/>
        </authorList>
    </citation>
    <scope>NUCLEOTIDE SEQUENCE [LARGE SCALE GENOMIC DNA]</scope>
    <source>
        <strain evidence="3 4">YIM 75507</strain>
    </source>
</reference>
<evidence type="ECO:0000313" key="4">
    <source>
        <dbReference type="Proteomes" id="UP000265768"/>
    </source>
</evidence>
<dbReference type="EMBL" id="QZEY01000001">
    <property type="protein sequence ID" value="RJL35726.1"/>
    <property type="molecule type" value="Genomic_DNA"/>
</dbReference>
<dbReference type="InterPro" id="IPR000772">
    <property type="entry name" value="Ricin_B_lectin"/>
</dbReference>
<comment type="caution">
    <text evidence="3">The sequence shown here is derived from an EMBL/GenBank/DDBJ whole genome shotgun (WGS) entry which is preliminary data.</text>
</comment>
<protein>
    <recommendedName>
        <fullName evidence="2">Ricin B lectin domain-containing protein</fullName>
    </recommendedName>
</protein>
<feature type="region of interest" description="Disordered" evidence="1">
    <location>
        <begin position="1"/>
        <end position="32"/>
    </location>
</feature>
<accession>A0A3A4BCA2</accession>
<proteinExistence type="predicted"/>
<dbReference type="OrthoDB" id="5958808at2"/>
<dbReference type="AlphaFoldDB" id="A0A3A4BCA2"/>
<keyword evidence="4" id="KW-1185">Reference proteome</keyword>
<evidence type="ECO:0000313" key="3">
    <source>
        <dbReference type="EMBL" id="RJL35726.1"/>
    </source>
</evidence>
<dbReference type="Gene3D" id="2.80.10.50">
    <property type="match status" value="2"/>
</dbReference>